<comment type="caution">
    <text evidence="2">The sequence shown here is derived from an EMBL/GenBank/DDBJ whole genome shotgun (WGS) entry which is preliminary data.</text>
</comment>
<dbReference type="RefSeq" id="WP_246482041.1">
    <property type="nucleotide sequence ID" value="NZ_JBHSTT010000033.1"/>
</dbReference>
<evidence type="ECO:0000313" key="3">
    <source>
        <dbReference type="Proteomes" id="UP001596237"/>
    </source>
</evidence>
<evidence type="ECO:0000256" key="1">
    <source>
        <dbReference type="SAM" id="MobiDB-lite"/>
    </source>
</evidence>
<proteinExistence type="predicted"/>
<sequence length="174" mass="19383">MALTAPGSAGPPKLISPQIPHIDAGRPRRFSGHANLSGKTGKPPACSRKRAHGCCDRWRETPSSPRIFTDLQTGISWKEIRLPAQTVMGQKRTAPNRIIGYIGRMSSAETVIEMLRRHVREGARHIANQHLLIARLKQHSLPTEDAEALLVTFEQLQRQHEDHLARVEAEASSR</sequence>
<dbReference type="Proteomes" id="UP001596237">
    <property type="component" value="Unassembled WGS sequence"/>
</dbReference>
<organism evidence="2 3">
    <name type="scientific">Methylorubrum zatmanii</name>
    <dbReference type="NCBI Taxonomy" id="29429"/>
    <lineage>
        <taxon>Bacteria</taxon>
        <taxon>Pseudomonadati</taxon>
        <taxon>Pseudomonadota</taxon>
        <taxon>Alphaproteobacteria</taxon>
        <taxon>Hyphomicrobiales</taxon>
        <taxon>Methylobacteriaceae</taxon>
        <taxon>Methylorubrum</taxon>
    </lineage>
</organism>
<name>A0ABW1WPJ2_9HYPH</name>
<feature type="region of interest" description="Disordered" evidence="1">
    <location>
        <begin position="1"/>
        <end position="49"/>
    </location>
</feature>
<accession>A0ABW1WPJ2</accession>
<reference evidence="3" key="1">
    <citation type="journal article" date="2019" name="Int. J. Syst. Evol. Microbiol.">
        <title>The Global Catalogue of Microorganisms (GCM) 10K type strain sequencing project: providing services to taxonomists for standard genome sequencing and annotation.</title>
        <authorList>
            <consortium name="The Broad Institute Genomics Platform"/>
            <consortium name="The Broad Institute Genome Sequencing Center for Infectious Disease"/>
            <person name="Wu L."/>
            <person name="Ma J."/>
        </authorList>
    </citation>
    <scope>NUCLEOTIDE SEQUENCE [LARGE SCALE GENOMIC DNA]</scope>
    <source>
        <strain evidence="3">CCUG 36916</strain>
    </source>
</reference>
<protein>
    <submittedName>
        <fullName evidence="2">Uncharacterized protein</fullName>
    </submittedName>
</protein>
<keyword evidence="3" id="KW-1185">Reference proteome</keyword>
<dbReference type="EMBL" id="JBHSTT010000033">
    <property type="protein sequence ID" value="MFC6389744.1"/>
    <property type="molecule type" value="Genomic_DNA"/>
</dbReference>
<gene>
    <name evidence="2" type="ORF">ACFQDP_10400</name>
</gene>
<evidence type="ECO:0000313" key="2">
    <source>
        <dbReference type="EMBL" id="MFC6389744.1"/>
    </source>
</evidence>